<dbReference type="Gene3D" id="3.30.565.10">
    <property type="entry name" value="Histidine kinase-like ATPase, C-terminal domain"/>
    <property type="match status" value="1"/>
</dbReference>
<dbReference type="PROSITE" id="PS50109">
    <property type="entry name" value="HIS_KIN"/>
    <property type="match status" value="1"/>
</dbReference>
<evidence type="ECO:0000256" key="3">
    <source>
        <dbReference type="ARBA" id="ARBA00012438"/>
    </source>
</evidence>
<dbReference type="RefSeq" id="WP_119795258.1">
    <property type="nucleotide sequence ID" value="NZ_QYZD01000020.1"/>
</dbReference>
<dbReference type="Proteomes" id="UP000266177">
    <property type="component" value="Unassembled WGS sequence"/>
</dbReference>
<evidence type="ECO:0000256" key="9">
    <source>
        <dbReference type="ARBA" id="ARBA00022777"/>
    </source>
</evidence>
<gene>
    <name evidence="20" type="ORF">DQX05_19960</name>
</gene>
<dbReference type="InterPro" id="IPR005467">
    <property type="entry name" value="His_kinase_dom"/>
</dbReference>
<dbReference type="InterPro" id="IPR004358">
    <property type="entry name" value="Sig_transdc_His_kin-like_C"/>
</dbReference>
<comment type="subcellular location">
    <subcellularLocation>
        <location evidence="2">Cell membrane</location>
        <topology evidence="2">Multi-pass membrane protein</topology>
    </subcellularLocation>
</comment>
<dbReference type="EC" id="2.7.13.3" evidence="3"/>
<organism evidence="20 21">
    <name type="scientific">Paenibacillus thiaminolyticus</name>
    <name type="common">Bacillus thiaminolyticus</name>
    <dbReference type="NCBI Taxonomy" id="49283"/>
    <lineage>
        <taxon>Bacteria</taxon>
        <taxon>Bacillati</taxon>
        <taxon>Bacillota</taxon>
        <taxon>Bacilli</taxon>
        <taxon>Bacillales</taxon>
        <taxon>Paenibacillaceae</taxon>
        <taxon>Paenibacillus</taxon>
    </lineage>
</organism>
<dbReference type="InterPro" id="IPR050398">
    <property type="entry name" value="HssS/ArlS-like"/>
</dbReference>
<feature type="transmembrane region" description="Helical" evidence="17">
    <location>
        <begin position="6"/>
        <end position="31"/>
    </location>
</feature>
<evidence type="ECO:0000256" key="15">
    <source>
        <dbReference type="ARBA" id="ARBA00037219"/>
    </source>
</evidence>
<dbReference type="InterPro" id="IPR003594">
    <property type="entry name" value="HATPase_dom"/>
</dbReference>
<accession>A0A3A3GVP5</accession>
<evidence type="ECO:0000256" key="11">
    <source>
        <dbReference type="ARBA" id="ARBA00022989"/>
    </source>
</evidence>
<dbReference type="InterPro" id="IPR003661">
    <property type="entry name" value="HisK_dim/P_dom"/>
</dbReference>
<dbReference type="Pfam" id="PF00512">
    <property type="entry name" value="HisKA"/>
    <property type="match status" value="1"/>
</dbReference>
<dbReference type="Pfam" id="PF02518">
    <property type="entry name" value="HATPase_c"/>
    <property type="match status" value="1"/>
</dbReference>
<evidence type="ECO:0000256" key="10">
    <source>
        <dbReference type="ARBA" id="ARBA00022840"/>
    </source>
</evidence>
<dbReference type="SUPFAM" id="SSF55874">
    <property type="entry name" value="ATPase domain of HSP90 chaperone/DNA topoisomerase II/histidine kinase"/>
    <property type="match status" value="1"/>
</dbReference>
<evidence type="ECO:0000256" key="7">
    <source>
        <dbReference type="ARBA" id="ARBA00022692"/>
    </source>
</evidence>
<evidence type="ECO:0000256" key="2">
    <source>
        <dbReference type="ARBA" id="ARBA00004651"/>
    </source>
</evidence>
<dbReference type="Gene3D" id="6.10.340.10">
    <property type="match status" value="1"/>
</dbReference>
<evidence type="ECO:0000256" key="1">
    <source>
        <dbReference type="ARBA" id="ARBA00000085"/>
    </source>
</evidence>
<keyword evidence="6" id="KW-0808">Transferase</keyword>
<keyword evidence="5" id="KW-0597">Phosphoprotein</keyword>
<dbReference type="CDD" id="cd06225">
    <property type="entry name" value="HAMP"/>
    <property type="match status" value="1"/>
</dbReference>
<evidence type="ECO:0000256" key="12">
    <source>
        <dbReference type="ARBA" id="ARBA00023012"/>
    </source>
</evidence>
<dbReference type="FunFam" id="1.10.287.130:FF:000001">
    <property type="entry name" value="Two-component sensor histidine kinase"/>
    <property type="match status" value="1"/>
</dbReference>
<keyword evidence="9 20" id="KW-0418">Kinase</keyword>
<evidence type="ECO:0000259" key="19">
    <source>
        <dbReference type="PROSITE" id="PS50885"/>
    </source>
</evidence>
<dbReference type="EMBL" id="QYZD01000020">
    <property type="protein sequence ID" value="RJG21892.1"/>
    <property type="molecule type" value="Genomic_DNA"/>
</dbReference>
<dbReference type="InterPro" id="IPR036097">
    <property type="entry name" value="HisK_dim/P_sf"/>
</dbReference>
<evidence type="ECO:0000256" key="16">
    <source>
        <dbReference type="ARBA" id="ARBA00040841"/>
    </source>
</evidence>
<evidence type="ECO:0000256" key="17">
    <source>
        <dbReference type="SAM" id="Phobius"/>
    </source>
</evidence>
<evidence type="ECO:0000256" key="4">
    <source>
        <dbReference type="ARBA" id="ARBA00022475"/>
    </source>
</evidence>
<protein>
    <recommendedName>
        <fullName evidence="16">Heme sensor protein HssS</fullName>
        <ecNumber evidence="3">2.7.13.3</ecNumber>
    </recommendedName>
</protein>
<keyword evidence="14 17" id="KW-0472">Membrane</keyword>
<dbReference type="Pfam" id="PF00672">
    <property type="entry name" value="HAMP"/>
    <property type="match status" value="1"/>
</dbReference>
<dbReference type="PROSITE" id="PS50885">
    <property type="entry name" value="HAMP"/>
    <property type="match status" value="1"/>
</dbReference>
<dbReference type="OrthoDB" id="9813151at2"/>
<reference evidence="20 21" key="1">
    <citation type="submission" date="2018-09" db="EMBL/GenBank/DDBJ databases">
        <title>Paenibacillus SK2017-BO5.</title>
        <authorList>
            <person name="Piskunova J.V."/>
            <person name="Dubiley S.A."/>
            <person name="Severinov K.V."/>
        </authorList>
    </citation>
    <scope>NUCLEOTIDE SEQUENCE [LARGE SCALE GENOMIC DNA]</scope>
    <source>
        <strain evidence="20 21">BO5</strain>
    </source>
</reference>
<keyword evidence="11 17" id="KW-1133">Transmembrane helix</keyword>
<keyword evidence="7 17" id="KW-0812">Transmembrane</keyword>
<keyword evidence="8" id="KW-0547">Nucleotide-binding</keyword>
<dbReference type="PANTHER" id="PTHR45528:SF11">
    <property type="entry name" value="HISTIDINE KINASE"/>
    <property type="match status" value="1"/>
</dbReference>
<evidence type="ECO:0000259" key="18">
    <source>
        <dbReference type="PROSITE" id="PS50109"/>
    </source>
</evidence>
<dbReference type="Gene3D" id="1.10.287.130">
    <property type="match status" value="1"/>
</dbReference>
<proteinExistence type="predicted"/>
<dbReference type="PRINTS" id="PR00344">
    <property type="entry name" value="BCTRLSENSOR"/>
</dbReference>
<comment type="caution">
    <text evidence="20">The sequence shown here is derived from an EMBL/GenBank/DDBJ whole genome shotgun (WGS) entry which is preliminary data.</text>
</comment>
<name>A0A3A3GVP5_PANTH</name>
<comment type="function">
    <text evidence="15">Member of the two-component regulatory system HssS/HssR involved in intracellular heme homeostasis and tempering of staphylococcal virulence. HssS functions as a heme sensor histidine kinase which is autophosphorylated at a histidine residue and transfers its phosphate group to an aspartate residue of HssR. HssR/HssS activates the expression of hrtAB, an efflux pump, in response to extracellular heme, hemin, hemoglobin or blood.</text>
</comment>
<feature type="transmembrane region" description="Helical" evidence="17">
    <location>
        <begin position="161"/>
        <end position="182"/>
    </location>
</feature>
<evidence type="ECO:0000313" key="20">
    <source>
        <dbReference type="EMBL" id="RJG21892.1"/>
    </source>
</evidence>
<feature type="domain" description="Histidine kinase" evidence="18">
    <location>
        <begin position="245"/>
        <end position="461"/>
    </location>
</feature>
<dbReference type="SUPFAM" id="SSF158472">
    <property type="entry name" value="HAMP domain-like"/>
    <property type="match status" value="1"/>
</dbReference>
<feature type="domain" description="HAMP" evidence="19">
    <location>
        <begin position="185"/>
        <end position="237"/>
    </location>
</feature>
<dbReference type="CDD" id="cd00082">
    <property type="entry name" value="HisKA"/>
    <property type="match status" value="1"/>
</dbReference>
<sequence>MRSLYATIVTSSVVIVLLSFAVGLVTANLAYSHTLNLHYEEKMRDIGRSITFFATESPPDKLASYMEHLSGMGYQLYLFDEDGQAAAFGRAFKDASLPEGVVRRVLDGQVYKGLLENKQRWFIPNIFENKLEFSYGLPLEAQGGRYALFIRPDMVQQTKEIRLLLAVLLAVTFGFSLVFIAIKSRYIVRPVNRLAKATTDLERGQYEVWLDVHRQDEIGELARRFTRMAQSIEQADTMQKQFVANVSHEIQSPLTSIRGLAAQLLEHPLPPEEERKYLHIIAVESERLSGLSRQLLTLASLDRGQEALKRLPFRLDEQLRELLITLEPQWSEKELELHLELQMTEISGDAGLLHQVWMNLLANAIKFTDTGGSLYVQCGINDHGNAEVVIRDTGKGIAAEDLPYIFDRFYKSSSPERGSQSGTGLGLSIAERIVHLHGGSLHAASAVGEGTAFTVLLPAKPSGASA</sequence>
<evidence type="ECO:0000256" key="13">
    <source>
        <dbReference type="ARBA" id="ARBA00023026"/>
    </source>
</evidence>
<evidence type="ECO:0000256" key="6">
    <source>
        <dbReference type="ARBA" id="ARBA00022679"/>
    </source>
</evidence>
<dbReference type="GO" id="GO:0005886">
    <property type="term" value="C:plasma membrane"/>
    <property type="evidence" value="ECO:0007669"/>
    <property type="project" value="UniProtKB-SubCell"/>
</dbReference>
<dbReference type="SUPFAM" id="SSF47384">
    <property type="entry name" value="Homodimeric domain of signal transducing histidine kinase"/>
    <property type="match status" value="1"/>
</dbReference>
<keyword evidence="4" id="KW-1003">Cell membrane</keyword>
<dbReference type="SMART" id="SM00304">
    <property type="entry name" value="HAMP"/>
    <property type="match status" value="1"/>
</dbReference>
<keyword evidence="13" id="KW-0843">Virulence</keyword>
<dbReference type="InterPro" id="IPR003660">
    <property type="entry name" value="HAMP_dom"/>
</dbReference>
<dbReference type="CDD" id="cd00075">
    <property type="entry name" value="HATPase"/>
    <property type="match status" value="1"/>
</dbReference>
<keyword evidence="10" id="KW-0067">ATP-binding</keyword>
<dbReference type="AlphaFoldDB" id="A0A3A3GVP5"/>
<dbReference type="InterPro" id="IPR036890">
    <property type="entry name" value="HATPase_C_sf"/>
</dbReference>
<dbReference type="PANTHER" id="PTHR45528">
    <property type="entry name" value="SENSOR HISTIDINE KINASE CPXA"/>
    <property type="match status" value="1"/>
</dbReference>
<evidence type="ECO:0000256" key="14">
    <source>
        <dbReference type="ARBA" id="ARBA00023136"/>
    </source>
</evidence>
<evidence type="ECO:0000256" key="5">
    <source>
        <dbReference type="ARBA" id="ARBA00022553"/>
    </source>
</evidence>
<evidence type="ECO:0000313" key="21">
    <source>
        <dbReference type="Proteomes" id="UP000266177"/>
    </source>
</evidence>
<dbReference type="FunFam" id="3.30.565.10:FF:000006">
    <property type="entry name" value="Sensor histidine kinase WalK"/>
    <property type="match status" value="1"/>
</dbReference>
<comment type="catalytic activity">
    <reaction evidence="1">
        <text>ATP + protein L-histidine = ADP + protein N-phospho-L-histidine.</text>
        <dbReference type="EC" id="2.7.13.3"/>
    </reaction>
</comment>
<dbReference type="SMART" id="SM00387">
    <property type="entry name" value="HATPase_c"/>
    <property type="match status" value="1"/>
</dbReference>
<dbReference type="GO" id="GO:0000155">
    <property type="term" value="F:phosphorelay sensor kinase activity"/>
    <property type="evidence" value="ECO:0007669"/>
    <property type="project" value="InterPro"/>
</dbReference>
<keyword evidence="12" id="KW-0902">Two-component regulatory system</keyword>
<dbReference type="SMART" id="SM00388">
    <property type="entry name" value="HisKA"/>
    <property type="match status" value="1"/>
</dbReference>
<evidence type="ECO:0000256" key="8">
    <source>
        <dbReference type="ARBA" id="ARBA00022741"/>
    </source>
</evidence>
<dbReference type="GO" id="GO:0005524">
    <property type="term" value="F:ATP binding"/>
    <property type="evidence" value="ECO:0007669"/>
    <property type="project" value="UniProtKB-KW"/>
</dbReference>